<dbReference type="EMBL" id="CZAE01000001">
    <property type="protein sequence ID" value="CUO35236.1"/>
    <property type="molecule type" value="Genomic_DNA"/>
</dbReference>
<dbReference type="EMBL" id="CACRSZ010000091">
    <property type="protein sequence ID" value="VYT52376.1"/>
    <property type="molecule type" value="Genomic_DNA"/>
</dbReference>
<dbReference type="GeneID" id="69588759"/>
<gene>
    <name evidence="4" type="ORF">BFLFYP10_04294</name>
    <name evidence="1" type="ORF">ERS852461_00077</name>
    <name evidence="2" type="ORF">NXW97_08070</name>
    <name evidence="3" type="ORF">NXY30_09300</name>
</gene>
<accession>A0A6N2XF58</accession>
<dbReference type="Proteomes" id="UP000095606">
    <property type="component" value="Unassembled WGS sequence"/>
</dbReference>
<dbReference type="Proteomes" id="UP001204548">
    <property type="component" value="Unassembled WGS sequence"/>
</dbReference>
<evidence type="ECO:0000313" key="5">
    <source>
        <dbReference type="Proteomes" id="UP000095606"/>
    </source>
</evidence>
<reference evidence="4" key="2">
    <citation type="submission" date="2019-11" db="EMBL/GenBank/DDBJ databases">
        <authorList>
            <person name="Feng L."/>
        </authorList>
    </citation>
    <scope>NUCLEOTIDE SEQUENCE</scope>
    <source>
        <strain evidence="4">BfaecisLFYP10</strain>
    </source>
</reference>
<name>A0A174EF91_9BACE</name>
<sequence>MNRPDKETLRRVIHKMHKQNDCEKFTELASVFTGMRGKLNPHSVEFSSDDPYHSFPLSIKCIHCVIREEEYLYILCYSGNLHILGIHERGHILIPIEEQLNLPELFYWTCYSWWNLLRIKRTGKQQSEDFTD</sequence>
<organism evidence="1 5">
    <name type="scientific">Bacteroides faecis</name>
    <dbReference type="NCBI Taxonomy" id="674529"/>
    <lineage>
        <taxon>Bacteria</taxon>
        <taxon>Pseudomonadati</taxon>
        <taxon>Bacteroidota</taxon>
        <taxon>Bacteroidia</taxon>
        <taxon>Bacteroidales</taxon>
        <taxon>Bacteroidaceae</taxon>
        <taxon>Bacteroides</taxon>
    </lineage>
</organism>
<evidence type="ECO:0000313" key="1">
    <source>
        <dbReference type="EMBL" id="CUO35236.1"/>
    </source>
</evidence>
<protein>
    <submittedName>
        <fullName evidence="1">Uncharacterized protein</fullName>
    </submittedName>
</protein>
<dbReference type="EMBL" id="CP103141">
    <property type="protein sequence ID" value="UVQ76540.1"/>
    <property type="molecule type" value="Genomic_DNA"/>
</dbReference>
<keyword evidence="6" id="KW-1185">Reference proteome</keyword>
<evidence type="ECO:0000313" key="3">
    <source>
        <dbReference type="EMBL" id="UVQ76540.1"/>
    </source>
</evidence>
<proteinExistence type="predicted"/>
<evidence type="ECO:0000313" key="4">
    <source>
        <dbReference type="EMBL" id="VYT52376.1"/>
    </source>
</evidence>
<dbReference type="RefSeq" id="WP_010536590.1">
    <property type="nucleotide sequence ID" value="NZ_CACRSZ010000091.1"/>
</dbReference>
<dbReference type="AlphaFoldDB" id="A0A174EF91"/>
<evidence type="ECO:0000313" key="6">
    <source>
        <dbReference type="Proteomes" id="UP001060104"/>
    </source>
</evidence>
<dbReference type="Proteomes" id="UP001060104">
    <property type="component" value="Chromosome"/>
</dbReference>
<dbReference type="EMBL" id="JANUTS010000001">
    <property type="protein sequence ID" value="MCS2791959.1"/>
    <property type="molecule type" value="Genomic_DNA"/>
</dbReference>
<reference evidence="1 5" key="1">
    <citation type="submission" date="2015-09" db="EMBL/GenBank/DDBJ databases">
        <authorList>
            <consortium name="Pathogen Informatics"/>
        </authorList>
    </citation>
    <scope>NUCLEOTIDE SEQUENCE [LARGE SCALE GENOMIC DNA]</scope>
    <source>
        <strain evidence="1 5">2789STDY5834846</strain>
    </source>
</reference>
<evidence type="ECO:0000313" key="2">
    <source>
        <dbReference type="EMBL" id="MCS2791959.1"/>
    </source>
</evidence>
<accession>A0A174EF91</accession>
<reference evidence="2" key="3">
    <citation type="submission" date="2022-08" db="EMBL/GenBank/DDBJ databases">
        <title>Genome Sequencing of Bacteroides fragilis Group Isolates with Nanopore Technology.</title>
        <authorList>
            <person name="Tisza M.J."/>
            <person name="Smith D."/>
            <person name="Dekker J.P."/>
        </authorList>
    </citation>
    <scope>NUCLEOTIDE SEQUENCE</scope>
    <source>
        <strain evidence="2">BFG-351</strain>
        <strain evidence="3">BFG-527</strain>
    </source>
</reference>